<dbReference type="InterPro" id="IPR035999">
    <property type="entry name" value="Sec7_dom_sf"/>
</dbReference>
<feature type="compositionally biased region" description="Low complexity" evidence="5">
    <location>
        <begin position="1913"/>
        <end position="1923"/>
    </location>
</feature>
<dbReference type="PANTHER" id="PTHR10663">
    <property type="entry name" value="GUANYL-NUCLEOTIDE EXCHANGE FACTOR"/>
    <property type="match status" value="1"/>
</dbReference>
<feature type="compositionally biased region" description="Low complexity" evidence="5">
    <location>
        <begin position="682"/>
        <end position="693"/>
    </location>
</feature>
<feature type="region of interest" description="Disordered" evidence="5">
    <location>
        <begin position="275"/>
        <end position="312"/>
    </location>
</feature>
<feature type="domain" description="SEC7" evidence="6">
    <location>
        <begin position="455"/>
        <end position="837"/>
    </location>
</feature>
<dbReference type="SMART" id="SM00222">
    <property type="entry name" value="Sec7"/>
    <property type="match status" value="1"/>
</dbReference>
<evidence type="ECO:0000256" key="5">
    <source>
        <dbReference type="SAM" id="MobiDB-lite"/>
    </source>
</evidence>
<reference evidence="8" key="1">
    <citation type="submission" date="2015-02" db="EMBL/GenBank/DDBJ databases">
        <title>Genome sequencing for Strongylocentrotus purpuratus.</title>
        <authorList>
            <person name="Murali S."/>
            <person name="Liu Y."/>
            <person name="Vee V."/>
            <person name="English A."/>
            <person name="Wang M."/>
            <person name="Skinner E."/>
            <person name="Han Y."/>
            <person name="Muzny D.M."/>
            <person name="Worley K.C."/>
            <person name="Gibbs R.A."/>
        </authorList>
    </citation>
    <scope>NUCLEOTIDE SEQUENCE</scope>
</reference>
<dbReference type="SUPFAM" id="SSF48371">
    <property type="entry name" value="ARM repeat"/>
    <property type="match status" value="1"/>
</dbReference>
<comment type="subcellular location">
    <subcellularLocation>
        <location evidence="2">Cytoplasm</location>
    </subcellularLocation>
    <subcellularLocation>
        <location evidence="1">Membrane</location>
    </subcellularLocation>
</comment>
<dbReference type="InterPro" id="IPR032629">
    <property type="entry name" value="DCB_dom"/>
</dbReference>
<feature type="region of interest" description="Disordered" evidence="5">
    <location>
        <begin position="2030"/>
        <end position="2071"/>
    </location>
</feature>
<dbReference type="RefSeq" id="XP_030828564.1">
    <property type="nucleotide sequence ID" value="XM_030972704.1"/>
</dbReference>
<dbReference type="GO" id="GO:0032012">
    <property type="term" value="P:regulation of ARF protein signal transduction"/>
    <property type="evidence" value="ECO:0007669"/>
    <property type="project" value="InterPro"/>
</dbReference>
<dbReference type="InterPro" id="IPR016024">
    <property type="entry name" value="ARM-type_fold"/>
</dbReference>
<dbReference type="EnsemblMetazoa" id="XM_030972704">
    <property type="protein sequence ID" value="XP_030828564"/>
    <property type="gene ID" value="LOC591747"/>
</dbReference>
<feature type="region of interest" description="Disordered" evidence="5">
    <location>
        <begin position="506"/>
        <end position="693"/>
    </location>
</feature>
<feature type="compositionally biased region" description="Low complexity" evidence="5">
    <location>
        <begin position="275"/>
        <end position="288"/>
    </location>
</feature>
<feature type="compositionally biased region" description="Basic and acidic residues" evidence="5">
    <location>
        <begin position="2179"/>
        <end position="2190"/>
    </location>
</feature>
<feature type="compositionally biased region" description="Basic and acidic residues" evidence="5">
    <location>
        <begin position="289"/>
        <end position="306"/>
    </location>
</feature>
<dbReference type="SUPFAM" id="SSF48425">
    <property type="entry name" value="Sec7 domain"/>
    <property type="match status" value="1"/>
</dbReference>
<protein>
    <recommendedName>
        <fullName evidence="6">SEC7 domain-containing protein</fullName>
    </recommendedName>
</protein>
<evidence type="ECO:0000256" key="4">
    <source>
        <dbReference type="ARBA" id="ARBA00023136"/>
    </source>
</evidence>
<dbReference type="GO" id="GO:0005085">
    <property type="term" value="F:guanyl-nucleotide exchange factor activity"/>
    <property type="evidence" value="ECO:0000318"/>
    <property type="project" value="GO_Central"/>
</dbReference>
<evidence type="ECO:0000256" key="2">
    <source>
        <dbReference type="ARBA" id="ARBA00004496"/>
    </source>
</evidence>
<dbReference type="Pfam" id="PF09324">
    <property type="entry name" value="Sec7-like_HDS"/>
    <property type="match status" value="1"/>
</dbReference>
<dbReference type="Pfam" id="PF01369">
    <property type="entry name" value="Sec7"/>
    <property type="match status" value="1"/>
</dbReference>
<evidence type="ECO:0000259" key="6">
    <source>
        <dbReference type="SMART" id="SM00222"/>
    </source>
</evidence>
<dbReference type="OrthoDB" id="10002886at2759"/>
<feature type="compositionally biased region" description="Acidic residues" evidence="5">
    <location>
        <begin position="2157"/>
        <end position="2178"/>
    </location>
</feature>
<name>A0A7M7MYN7_STRPU</name>
<feature type="compositionally biased region" description="Acidic residues" evidence="5">
    <location>
        <begin position="625"/>
        <end position="639"/>
    </location>
</feature>
<feature type="compositionally biased region" description="Acidic residues" evidence="5">
    <location>
        <begin position="552"/>
        <end position="570"/>
    </location>
</feature>
<keyword evidence="4" id="KW-0472">Membrane</keyword>
<feature type="region of interest" description="Disordered" evidence="5">
    <location>
        <begin position="1662"/>
        <end position="1697"/>
    </location>
</feature>
<evidence type="ECO:0000313" key="8">
    <source>
        <dbReference type="Proteomes" id="UP000007110"/>
    </source>
</evidence>
<dbReference type="OMA" id="RCCSYIL"/>
<sequence length="2392" mass="261105">MEGVFGQILKEATSNKHAALREAVSQAQGAYSQESEASTHSQREVCIEPFKLCLESKTSKIIPLGITGLQKVVTDEKLKCREGEIEHEDDTMPNQILRAVAITPSLSEDHQVEIMKLLLMVACSNPSHVSPQTVINIAKACIDWPSVATRHPNPASNAAKITLTQTLRMLCESQVKNTIMLDKGEMASVDGKDRLCGDVVAVLGFLCNKVSETHKAGASTQNQTQLTFELEAILAMLSNMEPGLRGSSAFQKVLWQELCPTLIAVLGIPKDQKSIISSSSSSSSSSNHHPGDHHHPTTNHHQEHGRGSSSAVSVPVSFRSARHVIYCIAGELIRLVGCVASMRPVIGSLLHRMLLFPPPSQRNEALKVLKEILSAPGRILDLAGPAIEGAEITSMSNKDHKADLDLIKLLMDGISEASGCHEVCLSSIGCVGALLASLEQISHGKGMGQWQAEEIVRRAKEKEEENKKEMEQELDGLPCLAPENLHTSFPPERKQTLLELAGAYRSVTGDEDRPGEGVDRIGLPNRDGEREEDGDLQEVDPITPRGGCDNGDGLEEDGGKEEEVVDEEDPVALAAAAFAADDDDTQDDAVDDATSDAVQDEAREEARGKEEKEEGEETKQVAGEGGEEDKEEPCEDSGEDSPLISPDTDLKSSGQCPEADAQTSENEEKEGEKKEGEKEGAAKGSSLPGSPSAAAEKAAFLNAKKEKEAAQDFADALLAMLPRFLVIDDVMDVDKAIQLFASRYVMGYTMKKTDAEDDKSNKLNLTPVINADGIYVATYACLLLNLKLVRSDHYQNPASLPLTQKQFIDSVHYSGVLVYLSATWLGELYRIIITRNLLEDGGYQPAMEHCNRALISILTDLDGLGSQELGGQMLHDAPEYNQGIGTLLVNNANLEGSAGEVFARELLTTFWRRILSILSIPLSSKHTQVGGLAFLLGSEGSSSKEQNSRDRDAICLSLDGLRKAAELSCTLGLQTRCAAVFAQLSEASCASDNPTPDTHPAETSSRMASLRGKLGKGQGMRLHAAHVLSMDALLSMGLEMGSHSAECWSHVFRCCAFVSQLEHTQFSSTEAQPSVTPMPNVKESTRPMEPMEEAMADELDLIPPYMSGHVPVAPPPAAQAPPPSSSGIVVQEFIKKEMEELGFEIGSAKGGLLSVAKAAKVVCGLSAGVDRLFDDAASSLNLHALLGFLRELRLASQAQLYRCSQSPSSAKGVGPMGEDAAGHTLADDHSMITPTSPSKSLPTVGRAETSLLLFRLGDVILKCVRHPSRPVIHMMKAWSVVAPHLIESACHKDRHVSKRAIDIIHDVLTEVMMSSQELPHFNFHEALLKPFESLLRLELCDSDVQDQVVSSICELVEGSFSNIKSGWRPLFGALRAVRMQPHQHHESDDSPDRAEHPLAPVCNVFEAFLNTDNVTVFANAAIDCILCLLKFVRGGNNAGISETSSEAEEGDGSGSQAKPSSPQQRPPMTYGVFDLCFPALNYLHRCHKILASIHQMPSCPMFRGAHSIRLVARESFPAGELSPQRSFPLPSSPTSPRNGGLSSLGVDDALFQPIAMESVDDYTGIIRVWFLLLEGLTGAVALCPRRYQPPTLELLFELLRVMAVNPGPMFGVYAVTELLLPMMHSWVRRNRHVHSTWDATTANFKQACGLATDLVVEHLTQEDTQGNSPSATQGNPQPATQGNSQSAGSTDGAEDIPPLPPVNGRCLMLKQMLDILVECIGQSNESVARLGCSCIRHLLLSAGPSFTHDMWTVACNGMQRAVATSLRSIRQLMSCFQPGSDDFMGDVCPVKVAARKDVTDMEYLRLQQLAQQVFQLDSQRPLSMEMTPQDDPRSFIFIIYPPDTDLTTNIDQIKSRVSFRGIVLGLLAHQLLVQTLGTILLHGSEIQVSGEHTAISTTSLPSKLSPHDGADGPNSPTTTTNSSKVPPFDSSLPGLLAYLSPRNLSLLLECFVQSYQIACEFNSRPGLKFLLQKVARFEVAANLYWQGAMSFTFYLHTLLELCHHTPRNKMEAAHIKGIIRALCRHEGSPEQVTKFGEGDMGPAEETTSSTASPNGDNSRQRSGTLQSRGSVSSVSSVDNLHLKCDLTFHPTSMGDLDWLIKRLHGICNDVCASFIQLHVTPNCGTNEAPLSSDMALFFLVAPTTSPKESRDRMFTFELEDDPLSDGDIDDDEDDDKDDEKEREANGETKQSRQHRSSLPRAKGFKFASHWTPNVKYGSEVNGDVREHEVNVIEQRKKMLQQGSSGEEEGQIYTVATKKAIKSLMQEYKKRKLHHSRSVFVKKPTFKEQMYGRIKAKEAAAKLTPVERQRRKQIQEEQKSSILQDGEAQMQTWGNMLGTMLKLLQLLPDEQFSAFLPAIFPCINQLVCHVTNDQVRQGVMEFMDRVARIHGIV</sequence>
<feature type="region of interest" description="Disordered" evidence="5">
    <location>
        <begin position="2157"/>
        <end position="2202"/>
    </location>
</feature>
<dbReference type="GO" id="GO:0016020">
    <property type="term" value="C:membrane"/>
    <property type="evidence" value="ECO:0007669"/>
    <property type="project" value="UniProtKB-SubCell"/>
</dbReference>
<feature type="region of interest" description="Disordered" evidence="5">
    <location>
        <begin position="1897"/>
        <end position="1926"/>
    </location>
</feature>
<dbReference type="Proteomes" id="UP000007110">
    <property type="component" value="Unassembled WGS sequence"/>
</dbReference>
<feature type="region of interest" description="Disordered" evidence="5">
    <location>
        <begin position="1441"/>
        <end position="1466"/>
    </location>
</feature>
<feature type="compositionally biased region" description="Basic and acidic residues" evidence="5">
    <location>
        <begin position="670"/>
        <end position="681"/>
    </location>
</feature>
<dbReference type="InterPro" id="IPR000904">
    <property type="entry name" value="Sec7_dom"/>
</dbReference>
<dbReference type="GO" id="GO:0005737">
    <property type="term" value="C:cytoplasm"/>
    <property type="evidence" value="ECO:0007669"/>
    <property type="project" value="UniProtKB-SubCell"/>
</dbReference>
<keyword evidence="3" id="KW-0963">Cytoplasm</keyword>
<dbReference type="InParanoid" id="A0A7M7MYN7"/>
<accession>A0A7M7MYN7</accession>
<dbReference type="PANTHER" id="PTHR10663:SF344">
    <property type="entry name" value="BREFELDIN A-INHIBITED GUANINE NUCLEOTIDE-EXCHANGE PROTEIN 3"/>
    <property type="match status" value="1"/>
</dbReference>
<proteinExistence type="predicted"/>
<keyword evidence="8" id="KW-1185">Reference proteome</keyword>
<feature type="compositionally biased region" description="Basic and acidic residues" evidence="5">
    <location>
        <begin position="508"/>
        <end position="519"/>
    </location>
</feature>
<evidence type="ECO:0000256" key="3">
    <source>
        <dbReference type="ARBA" id="ARBA00022490"/>
    </source>
</evidence>
<feature type="compositionally biased region" description="Polar residues" evidence="5">
    <location>
        <begin position="1662"/>
        <end position="1689"/>
    </location>
</feature>
<dbReference type="InterPro" id="IPR015403">
    <property type="entry name" value="Mon2/Sec7/BIG1-like_HDS"/>
</dbReference>
<dbReference type="Pfam" id="PF16213">
    <property type="entry name" value="DCB"/>
    <property type="match status" value="1"/>
</dbReference>
<feature type="compositionally biased region" description="Acidic residues" evidence="5">
    <location>
        <begin position="580"/>
        <end position="599"/>
    </location>
</feature>
<dbReference type="KEGG" id="spu:591747"/>
<dbReference type="Gene3D" id="1.10.1000.11">
    <property type="entry name" value="Arf Nucleotide-binding Site Opener,domain 2"/>
    <property type="match status" value="1"/>
</dbReference>
<feature type="compositionally biased region" description="Polar residues" evidence="5">
    <location>
        <begin position="2045"/>
        <end position="2069"/>
    </location>
</feature>
<evidence type="ECO:0000256" key="1">
    <source>
        <dbReference type="ARBA" id="ARBA00004370"/>
    </source>
</evidence>
<organism evidence="7 8">
    <name type="scientific">Strongylocentrotus purpuratus</name>
    <name type="common">Purple sea urchin</name>
    <dbReference type="NCBI Taxonomy" id="7668"/>
    <lineage>
        <taxon>Eukaryota</taxon>
        <taxon>Metazoa</taxon>
        <taxon>Echinodermata</taxon>
        <taxon>Eleutherozoa</taxon>
        <taxon>Echinozoa</taxon>
        <taxon>Echinoidea</taxon>
        <taxon>Euechinoidea</taxon>
        <taxon>Echinacea</taxon>
        <taxon>Camarodonta</taxon>
        <taxon>Echinidea</taxon>
        <taxon>Strongylocentrotidae</taxon>
        <taxon>Strongylocentrotus</taxon>
    </lineage>
</organism>
<dbReference type="GeneID" id="591747"/>
<dbReference type="InterPro" id="IPR023394">
    <property type="entry name" value="Sec7_C_sf"/>
</dbReference>
<reference evidence="7" key="2">
    <citation type="submission" date="2021-01" db="UniProtKB">
        <authorList>
            <consortium name="EnsemblMetazoa"/>
        </authorList>
    </citation>
    <scope>IDENTIFICATION</scope>
</reference>
<evidence type="ECO:0000313" key="7">
    <source>
        <dbReference type="EnsemblMetazoa" id="XP_030828564"/>
    </source>
</evidence>
<feature type="compositionally biased region" description="Basic and acidic residues" evidence="5">
    <location>
        <begin position="600"/>
        <end position="612"/>
    </location>
</feature>